<keyword evidence="3" id="KW-1185">Reference proteome</keyword>
<proteinExistence type="predicted"/>
<protein>
    <submittedName>
        <fullName evidence="2">Uncharacterized protein</fullName>
    </submittedName>
</protein>
<feature type="region of interest" description="Disordered" evidence="1">
    <location>
        <begin position="48"/>
        <end position="104"/>
    </location>
</feature>
<evidence type="ECO:0000256" key="1">
    <source>
        <dbReference type="SAM" id="MobiDB-lite"/>
    </source>
</evidence>
<dbReference type="VEuPathDB" id="VectorBase:HLOH_061717"/>
<accession>A0A9J6GU41</accession>
<dbReference type="Proteomes" id="UP000821853">
    <property type="component" value="Unassembled WGS sequence"/>
</dbReference>
<dbReference type="AlphaFoldDB" id="A0A9J6GU41"/>
<organism evidence="2 3">
    <name type="scientific">Haemaphysalis longicornis</name>
    <name type="common">Bush tick</name>
    <dbReference type="NCBI Taxonomy" id="44386"/>
    <lineage>
        <taxon>Eukaryota</taxon>
        <taxon>Metazoa</taxon>
        <taxon>Ecdysozoa</taxon>
        <taxon>Arthropoda</taxon>
        <taxon>Chelicerata</taxon>
        <taxon>Arachnida</taxon>
        <taxon>Acari</taxon>
        <taxon>Parasitiformes</taxon>
        <taxon>Ixodida</taxon>
        <taxon>Ixodoidea</taxon>
        <taxon>Ixodidae</taxon>
        <taxon>Haemaphysalinae</taxon>
        <taxon>Haemaphysalis</taxon>
    </lineage>
</organism>
<dbReference type="EMBL" id="JABSTR010000009">
    <property type="protein sequence ID" value="KAH9378994.1"/>
    <property type="molecule type" value="Genomic_DNA"/>
</dbReference>
<comment type="caution">
    <text evidence="2">The sequence shown here is derived from an EMBL/GenBank/DDBJ whole genome shotgun (WGS) entry which is preliminary data.</text>
</comment>
<name>A0A9J6GU41_HAELO</name>
<feature type="compositionally biased region" description="Polar residues" evidence="1">
    <location>
        <begin position="62"/>
        <end position="78"/>
    </location>
</feature>
<gene>
    <name evidence="2" type="ORF">HPB48_006641</name>
</gene>
<feature type="compositionally biased region" description="Low complexity" evidence="1">
    <location>
        <begin position="79"/>
        <end position="97"/>
    </location>
</feature>
<evidence type="ECO:0000313" key="3">
    <source>
        <dbReference type="Proteomes" id="UP000821853"/>
    </source>
</evidence>
<sequence>MEPSPPSGEHAAATQALASLVVAASKTITGYDPVSIQVICMDTAQHEDCPPSEEGYLEEHNSQMARQTQFESSQGQRRSWSTTDGGSLGSSSTRGSSKPQWRSNHTLHTGLDEHIVVLKPSTTPDLKATFASGQEGSALDNLLCECGKPATRRLLRLCHGDSRRPPAPLLGTSQSPGEVCKGVIKIDPNNTSASLKPKLRWKNGEILTVKRRGSCNVAVVIFKEKFIPCQIYYNDHGIQGGYLPETKTATLRPMRLRGGYLSRGPCRTQMHSLLPHL</sequence>
<evidence type="ECO:0000313" key="2">
    <source>
        <dbReference type="EMBL" id="KAH9378994.1"/>
    </source>
</evidence>
<reference evidence="2 3" key="1">
    <citation type="journal article" date="2020" name="Cell">
        <title>Large-Scale Comparative Analyses of Tick Genomes Elucidate Their Genetic Diversity and Vector Capacities.</title>
        <authorList>
            <consortium name="Tick Genome and Microbiome Consortium (TIGMIC)"/>
            <person name="Jia N."/>
            <person name="Wang J."/>
            <person name="Shi W."/>
            <person name="Du L."/>
            <person name="Sun Y."/>
            <person name="Zhan W."/>
            <person name="Jiang J.F."/>
            <person name="Wang Q."/>
            <person name="Zhang B."/>
            <person name="Ji P."/>
            <person name="Bell-Sakyi L."/>
            <person name="Cui X.M."/>
            <person name="Yuan T.T."/>
            <person name="Jiang B.G."/>
            <person name="Yang W.F."/>
            <person name="Lam T.T."/>
            <person name="Chang Q.C."/>
            <person name="Ding S.J."/>
            <person name="Wang X.J."/>
            <person name="Zhu J.G."/>
            <person name="Ruan X.D."/>
            <person name="Zhao L."/>
            <person name="Wei J.T."/>
            <person name="Ye R.Z."/>
            <person name="Que T.C."/>
            <person name="Du C.H."/>
            <person name="Zhou Y.H."/>
            <person name="Cheng J.X."/>
            <person name="Dai P.F."/>
            <person name="Guo W.B."/>
            <person name="Han X.H."/>
            <person name="Huang E.J."/>
            <person name="Li L.F."/>
            <person name="Wei W."/>
            <person name="Gao Y.C."/>
            <person name="Liu J.Z."/>
            <person name="Shao H.Z."/>
            <person name="Wang X."/>
            <person name="Wang C.C."/>
            <person name="Yang T.C."/>
            <person name="Huo Q.B."/>
            <person name="Li W."/>
            <person name="Chen H.Y."/>
            <person name="Chen S.E."/>
            <person name="Zhou L.G."/>
            <person name="Ni X.B."/>
            <person name="Tian J.H."/>
            <person name="Sheng Y."/>
            <person name="Liu T."/>
            <person name="Pan Y.S."/>
            <person name="Xia L.Y."/>
            <person name="Li J."/>
            <person name="Zhao F."/>
            <person name="Cao W.C."/>
        </authorList>
    </citation>
    <scope>NUCLEOTIDE SEQUENCE [LARGE SCALE GENOMIC DNA]</scope>
    <source>
        <strain evidence="2">HaeL-2018</strain>
    </source>
</reference>